<reference evidence="1" key="1">
    <citation type="submission" date="2024-12" db="EMBL/GenBank/DDBJ databases">
        <title>Comparative genomics and development of molecular markers within Purpureocillium lilacinum and among Purpureocillium species.</title>
        <authorList>
            <person name="Yeh Z.-Y."/>
            <person name="Ni N.-T."/>
            <person name="Lo P.-H."/>
            <person name="Mushyakhwo K."/>
            <person name="Lin C.-F."/>
            <person name="Nai Y.-S."/>
        </authorList>
    </citation>
    <scope>NUCLEOTIDE SEQUENCE</scope>
    <source>
        <strain evidence="1">NCHU-NPUST-175</strain>
    </source>
</reference>
<dbReference type="Proteomes" id="UP001638806">
    <property type="component" value="Unassembled WGS sequence"/>
</dbReference>
<evidence type="ECO:0000313" key="2">
    <source>
        <dbReference type="Proteomes" id="UP001638806"/>
    </source>
</evidence>
<name>A0ACC4DWN7_PURLI</name>
<evidence type="ECO:0000313" key="1">
    <source>
        <dbReference type="EMBL" id="KAL3960294.1"/>
    </source>
</evidence>
<keyword evidence="2" id="KW-1185">Reference proteome</keyword>
<organism evidence="1 2">
    <name type="scientific">Purpureocillium lilacinum</name>
    <name type="common">Paecilomyces lilacinus</name>
    <dbReference type="NCBI Taxonomy" id="33203"/>
    <lineage>
        <taxon>Eukaryota</taxon>
        <taxon>Fungi</taxon>
        <taxon>Dikarya</taxon>
        <taxon>Ascomycota</taxon>
        <taxon>Pezizomycotina</taxon>
        <taxon>Sordariomycetes</taxon>
        <taxon>Hypocreomycetidae</taxon>
        <taxon>Hypocreales</taxon>
        <taxon>Ophiocordycipitaceae</taxon>
        <taxon>Purpureocillium</taxon>
    </lineage>
</organism>
<gene>
    <name evidence="1" type="ORF">ACCO45_005411</name>
</gene>
<accession>A0ACC4DWN7</accession>
<proteinExistence type="predicted"/>
<sequence length="188" mass="19638">MVGAEAVDEPRVANQAPAVTYGRLKGSPSSSVNGACAPILCFSSAARGFYSAQAVRARGADPAEAPLLAPAVFRRAGAFHMPIRQGSRRFPGPAGLPVQTPPTRLREGVAPSIRQFIHPPGSASRRISYGNLPGVCTTRYAHCAAAAAVVSCCAARKLPPRHPVLFSRRFLQDTSDPGPSSPAMPLAI</sequence>
<protein>
    <submittedName>
        <fullName evidence="1">Uncharacterized protein</fullName>
    </submittedName>
</protein>
<comment type="caution">
    <text evidence="1">The sequence shown here is derived from an EMBL/GenBank/DDBJ whole genome shotgun (WGS) entry which is preliminary data.</text>
</comment>
<dbReference type="EMBL" id="JBGNUJ010000004">
    <property type="protein sequence ID" value="KAL3960294.1"/>
    <property type="molecule type" value="Genomic_DNA"/>
</dbReference>